<evidence type="ECO:0000256" key="12">
    <source>
        <dbReference type="ARBA" id="ARBA00048418"/>
    </source>
</evidence>
<dbReference type="Pfam" id="PF17842">
    <property type="entry name" value="dsRBD2"/>
    <property type="match status" value="1"/>
</dbReference>
<evidence type="ECO:0000313" key="14">
    <source>
        <dbReference type="EMBL" id="KAJ0975764.1"/>
    </source>
</evidence>
<dbReference type="Gene3D" id="3.40.50.150">
    <property type="entry name" value="Vaccinia Virus protein VP39"/>
    <property type="match status" value="2"/>
</dbReference>
<dbReference type="EC" id="2.1.1.386" evidence="11"/>
<feature type="domain" description="HEN1 double-stranded RNA binding" evidence="13">
    <location>
        <begin position="40"/>
        <end position="116"/>
    </location>
</feature>
<dbReference type="GO" id="GO:0001510">
    <property type="term" value="P:RNA methylation"/>
    <property type="evidence" value="ECO:0007669"/>
    <property type="project" value="InterPro"/>
</dbReference>
<reference evidence="14" key="1">
    <citation type="submission" date="2021-03" db="EMBL/GenBank/DDBJ databases">
        <authorList>
            <person name="Li Z."/>
            <person name="Yang C."/>
        </authorList>
    </citation>
    <scope>NUCLEOTIDE SEQUENCE</scope>
    <source>
        <strain evidence="14">Dzin_1.0</strain>
        <tissue evidence="14">Leaf</tissue>
    </source>
</reference>
<comment type="catalytic activity">
    <reaction evidence="12">
        <text>small RNA 3'-end nucleotide + S-adenosyl-L-methionine = small RNA 3'-end 2'-O-methylnucleotide + S-adenosyl-L-homocysteine + H(+)</text>
        <dbReference type="Rhea" id="RHEA:37887"/>
        <dbReference type="Rhea" id="RHEA-COMP:10415"/>
        <dbReference type="Rhea" id="RHEA-COMP:10416"/>
        <dbReference type="ChEBI" id="CHEBI:15378"/>
        <dbReference type="ChEBI" id="CHEBI:57856"/>
        <dbReference type="ChEBI" id="CHEBI:59789"/>
        <dbReference type="ChEBI" id="CHEBI:74896"/>
        <dbReference type="ChEBI" id="CHEBI:74898"/>
        <dbReference type="EC" id="2.1.1.386"/>
    </reaction>
</comment>
<dbReference type="InterPro" id="IPR040870">
    <property type="entry name" value="HEN1_dsRBD2"/>
</dbReference>
<keyword evidence="15" id="KW-1185">Reference proteome</keyword>
<dbReference type="GO" id="GO:0046872">
    <property type="term" value="F:metal ion binding"/>
    <property type="evidence" value="ECO:0007669"/>
    <property type="project" value="UniProtKB-KW"/>
</dbReference>
<keyword evidence="5" id="KW-0808">Transferase</keyword>
<evidence type="ECO:0000256" key="10">
    <source>
        <dbReference type="ARBA" id="ARBA00023158"/>
    </source>
</evidence>
<dbReference type="GO" id="GO:0003723">
    <property type="term" value="F:RNA binding"/>
    <property type="evidence" value="ECO:0007669"/>
    <property type="project" value="UniProtKB-KW"/>
</dbReference>
<dbReference type="SUPFAM" id="SSF53335">
    <property type="entry name" value="S-adenosyl-L-methionine-dependent methyltransferases"/>
    <property type="match status" value="1"/>
</dbReference>
<dbReference type="GO" id="GO:0030422">
    <property type="term" value="P:siRNA processing"/>
    <property type="evidence" value="ECO:0007669"/>
    <property type="project" value="TreeGrafter"/>
</dbReference>
<dbReference type="PANTHER" id="PTHR21404:SF3">
    <property type="entry name" value="SMALL RNA 2'-O-METHYLTRANSFERASE"/>
    <property type="match status" value="1"/>
</dbReference>
<keyword evidence="4" id="KW-0489">Methyltransferase</keyword>
<evidence type="ECO:0000256" key="7">
    <source>
        <dbReference type="ARBA" id="ARBA00022723"/>
    </source>
</evidence>
<evidence type="ECO:0000256" key="4">
    <source>
        <dbReference type="ARBA" id="ARBA00022603"/>
    </source>
</evidence>
<keyword evidence="9" id="KW-0694">RNA-binding</keyword>
<comment type="cofactor">
    <cofactor evidence="1">
        <name>Mg(2+)</name>
        <dbReference type="ChEBI" id="CHEBI:18420"/>
    </cofactor>
</comment>
<keyword evidence="8" id="KW-0460">Magnesium</keyword>
<evidence type="ECO:0000256" key="2">
    <source>
        <dbReference type="ARBA" id="ARBA00009026"/>
    </source>
</evidence>
<dbReference type="GO" id="GO:0005634">
    <property type="term" value="C:nucleus"/>
    <property type="evidence" value="ECO:0007669"/>
    <property type="project" value="TreeGrafter"/>
</dbReference>
<keyword evidence="7" id="KW-0479">Metal-binding</keyword>
<dbReference type="InterPro" id="IPR029063">
    <property type="entry name" value="SAM-dependent_MTases_sf"/>
</dbReference>
<dbReference type="OrthoDB" id="1697332at2759"/>
<evidence type="ECO:0000256" key="11">
    <source>
        <dbReference type="ARBA" id="ARBA00035025"/>
    </source>
</evidence>
<organism evidence="14 15">
    <name type="scientific">Dioscorea zingiberensis</name>
    <dbReference type="NCBI Taxonomy" id="325984"/>
    <lineage>
        <taxon>Eukaryota</taxon>
        <taxon>Viridiplantae</taxon>
        <taxon>Streptophyta</taxon>
        <taxon>Embryophyta</taxon>
        <taxon>Tracheophyta</taxon>
        <taxon>Spermatophyta</taxon>
        <taxon>Magnoliopsida</taxon>
        <taxon>Liliopsida</taxon>
        <taxon>Dioscoreales</taxon>
        <taxon>Dioscoreaceae</taxon>
        <taxon>Dioscorea</taxon>
    </lineage>
</organism>
<evidence type="ECO:0000256" key="9">
    <source>
        <dbReference type="ARBA" id="ARBA00022884"/>
    </source>
</evidence>
<dbReference type="PANTHER" id="PTHR21404">
    <property type="entry name" value="HEN1"/>
    <property type="match status" value="1"/>
</dbReference>
<evidence type="ECO:0000256" key="5">
    <source>
        <dbReference type="ARBA" id="ARBA00022679"/>
    </source>
</evidence>
<comment type="caution">
    <text evidence="14">The sequence shown here is derived from an EMBL/GenBank/DDBJ whole genome shotgun (WGS) entry which is preliminary data.</text>
</comment>
<evidence type="ECO:0000313" key="15">
    <source>
        <dbReference type="Proteomes" id="UP001085076"/>
    </source>
</evidence>
<dbReference type="EMBL" id="JAGGNH010000004">
    <property type="protein sequence ID" value="KAJ0975764.1"/>
    <property type="molecule type" value="Genomic_DNA"/>
</dbReference>
<keyword evidence="10" id="KW-0943">RNA-mediated gene silencing</keyword>
<evidence type="ECO:0000259" key="13">
    <source>
        <dbReference type="Pfam" id="PF17842"/>
    </source>
</evidence>
<dbReference type="GO" id="GO:0005737">
    <property type="term" value="C:cytoplasm"/>
    <property type="evidence" value="ECO:0007669"/>
    <property type="project" value="TreeGrafter"/>
</dbReference>
<dbReference type="GO" id="GO:0090486">
    <property type="term" value="F:small RNA 2'-O-methyltransferase activity"/>
    <property type="evidence" value="ECO:0007669"/>
    <property type="project" value="UniProtKB-EC"/>
</dbReference>
<gene>
    <name evidence="14" type="ORF">J5N97_017729</name>
</gene>
<evidence type="ECO:0000256" key="6">
    <source>
        <dbReference type="ARBA" id="ARBA00022691"/>
    </source>
</evidence>
<dbReference type="Proteomes" id="UP001085076">
    <property type="component" value="Miscellaneous, Linkage group lg04"/>
</dbReference>
<evidence type="ECO:0000256" key="3">
    <source>
        <dbReference type="ARBA" id="ARBA00021330"/>
    </source>
</evidence>
<evidence type="ECO:0000256" key="8">
    <source>
        <dbReference type="ARBA" id="ARBA00022842"/>
    </source>
</evidence>
<dbReference type="InterPro" id="IPR026610">
    <property type="entry name" value="Hen1"/>
</dbReference>
<protein>
    <recommendedName>
        <fullName evidence="3">Small RNA 2'-O-methyltransferase</fullName>
        <ecNumber evidence="11">2.1.1.386</ecNumber>
    </recommendedName>
</protein>
<accession>A0A9D5CMJ5</accession>
<dbReference type="PROSITE" id="PS51257">
    <property type="entry name" value="PROKAR_LIPOPROTEIN"/>
    <property type="match status" value="1"/>
</dbReference>
<proteinExistence type="inferred from homology"/>
<reference evidence="14" key="2">
    <citation type="journal article" date="2022" name="Hortic Res">
        <title>The genome of Dioscorea zingiberensis sheds light on the biosynthesis, origin and evolution of the medicinally important diosgenin saponins.</title>
        <authorList>
            <person name="Li Y."/>
            <person name="Tan C."/>
            <person name="Li Z."/>
            <person name="Guo J."/>
            <person name="Li S."/>
            <person name="Chen X."/>
            <person name="Wang C."/>
            <person name="Dai X."/>
            <person name="Yang H."/>
            <person name="Song W."/>
            <person name="Hou L."/>
            <person name="Xu J."/>
            <person name="Tong Z."/>
            <person name="Xu A."/>
            <person name="Yuan X."/>
            <person name="Wang W."/>
            <person name="Yang Q."/>
            <person name="Chen L."/>
            <person name="Sun Z."/>
            <person name="Wang K."/>
            <person name="Pan B."/>
            <person name="Chen J."/>
            <person name="Bao Y."/>
            <person name="Liu F."/>
            <person name="Qi X."/>
            <person name="Gang D.R."/>
            <person name="Wen J."/>
            <person name="Li J."/>
        </authorList>
    </citation>
    <scope>NUCLEOTIDE SEQUENCE</scope>
    <source>
        <strain evidence="14">Dzin_1.0</strain>
    </source>
</reference>
<keyword evidence="6" id="KW-0949">S-adenosyl-L-methionine</keyword>
<comment type="similarity">
    <text evidence="2">Belongs to the methyltransferase superfamily. HEN1 family.</text>
</comment>
<name>A0A9D5CMJ5_9LILI</name>
<evidence type="ECO:0000256" key="1">
    <source>
        <dbReference type="ARBA" id="ARBA00001946"/>
    </source>
</evidence>
<sequence length="285" mass="32984">MDIKKRSMYSRGPYNALATQDCGVMPNGLYGCRMLLNKVPDGHYKLSREAILIAELPTRYTSRLNWKGPSPRDLLFMFCRQHWLSEPLFTVKCLDSPDNCLLEFSVKILRVTEPLEDRLEQALFSPPLSKQRVDFAVRHINENHATSLIDFGCGSGSLLDSLLEHSTTLEKIVGVDISVKGLTRAAKVIEHMEEHQAHLFGDVALSLFRPRVLIVSTPNYEYNSILQRSSLPSKEDDPDDKSVPCRFRNFDHKFEWTREQFEHWARSLASRHNYSVVFEWSRWIR</sequence>
<dbReference type="AlphaFoldDB" id="A0A9D5CMJ5"/>